<dbReference type="OrthoDB" id="4842880at2"/>
<name>A0A2T0ZQF8_9ACTN</name>
<protein>
    <submittedName>
        <fullName evidence="1">Uncharacterized protein</fullName>
    </submittedName>
</protein>
<dbReference type="RefSeq" id="WP_106350578.1">
    <property type="nucleotide sequence ID" value="NZ_PVUE01000020.1"/>
</dbReference>
<organism evidence="1 2">
    <name type="scientific">Antricoccus suffuscus</name>
    <dbReference type="NCBI Taxonomy" id="1629062"/>
    <lineage>
        <taxon>Bacteria</taxon>
        <taxon>Bacillati</taxon>
        <taxon>Actinomycetota</taxon>
        <taxon>Actinomycetes</taxon>
        <taxon>Geodermatophilales</taxon>
        <taxon>Antricoccaceae</taxon>
        <taxon>Antricoccus</taxon>
    </lineage>
</organism>
<evidence type="ECO:0000313" key="1">
    <source>
        <dbReference type="EMBL" id="PRZ38571.1"/>
    </source>
</evidence>
<comment type="caution">
    <text evidence="1">The sequence shown here is derived from an EMBL/GenBank/DDBJ whole genome shotgun (WGS) entry which is preliminary data.</text>
</comment>
<accession>A0A2T0ZQF8</accession>
<reference evidence="1 2" key="1">
    <citation type="submission" date="2018-03" db="EMBL/GenBank/DDBJ databases">
        <title>Genomic Encyclopedia of Archaeal and Bacterial Type Strains, Phase II (KMG-II): from individual species to whole genera.</title>
        <authorList>
            <person name="Goeker M."/>
        </authorList>
    </citation>
    <scope>NUCLEOTIDE SEQUENCE [LARGE SCALE GENOMIC DNA]</scope>
    <source>
        <strain evidence="1 2">DSM 100065</strain>
    </source>
</reference>
<evidence type="ECO:0000313" key="2">
    <source>
        <dbReference type="Proteomes" id="UP000237752"/>
    </source>
</evidence>
<dbReference type="EMBL" id="PVUE01000020">
    <property type="protein sequence ID" value="PRZ38571.1"/>
    <property type="molecule type" value="Genomic_DNA"/>
</dbReference>
<dbReference type="Proteomes" id="UP000237752">
    <property type="component" value="Unassembled WGS sequence"/>
</dbReference>
<sequence>MLLLGGTFFGSDSDFPFGPFRMYATRNAPDGVVSSLRLEAVDTNHQRIAVTAGSVGLRRAELEGSLPRMESDPALMKTIVVRYEKNNPDQPKIIELDVIVRKTRLKDGLETKSFKDEVVAKWTKP</sequence>
<gene>
    <name evidence="1" type="ORF">CLV47_12038</name>
</gene>
<keyword evidence="2" id="KW-1185">Reference proteome</keyword>
<proteinExistence type="predicted"/>
<dbReference type="AlphaFoldDB" id="A0A2T0ZQF8"/>